<feature type="signal peptide" evidence="3">
    <location>
        <begin position="1"/>
        <end position="19"/>
    </location>
</feature>
<dbReference type="Pfam" id="PF01522">
    <property type="entry name" value="Polysacc_deac_1"/>
    <property type="match status" value="1"/>
</dbReference>
<evidence type="ECO:0000313" key="6">
    <source>
        <dbReference type="EMBL" id="GAA0874950.1"/>
    </source>
</evidence>
<name>A0ABP3Y2N0_9FLAO</name>
<dbReference type="InterPro" id="IPR011330">
    <property type="entry name" value="Glyco_hydro/deAcase_b/a-brl"/>
</dbReference>
<dbReference type="Pfam" id="PF00326">
    <property type="entry name" value="Peptidase_S9"/>
    <property type="match status" value="1"/>
</dbReference>
<dbReference type="Gene3D" id="3.20.20.370">
    <property type="entry name" value="Glycoside hydrolase/deacetylase"/>
    <property type="match status" value="1"/>
</dbReference>
<dbReference type="InterPro" id="IPR029058">
    <property type="entry name" value="AB_hydrolase_fold"/>
</dbReference>
<dbReference type="RefSeq" id="WP_343785902.1">
    <property type="nucleotide sequence ID" value="NZ_BAAAFH010000007.1"/>
</dbReference>
<proteinExistence type="predicted"/>
<dbReference type="PANTHER" id="PTHR10587">
    <property type="entry name" value="GLYCOSYL TRANSFERASE-RELATED"/>
    <property type="match status" value="1"/>
</dbReference>
<sequence length="583" mass="67897">MKLFLAVFLLLFCHCTGNAQTNGELISKLPVNLEETDVWPRISKEEQLLPEFAYLNELNFSFIVYKSDSARVKGFMIEPREEGTYPLVIFNRDGYRNYGRLTLMTLIRFAAEIAYSGYIVMASDYRDEDAYGGQELNDVLNLIRIGKKLENVIPEKTGMLGWFRGGMMTYLALKESHEITTGIVVNGITDLAGMPGLETTVFSQIPEYQLCRDTFFRTRSVKNWPEKLCSKSSLYLICGKQDSRVNYSGTLNLAKQLDSLYYDYKLDVFDADHFFHGDKKVLNTAIITWLDERLKSLPERKVSITIDDVPNTKLYRETGKTELLRKLDSLEIPVAIFSNEEKLVIEKDTVDEKPLEDWIGKEYVTAGNHTYSHLRYSETDYTDFIKDIEKGGEWSKSITREYGKTLSYFRFPFNDLGKDSVAQIRLKQYLDSTGYKLAPYTVESADWMYDAVYEYYLRQNDTIAAERIGQLYVSETVRLFDFYDSLAGEQYGRIINQIYLCHDNRLNADFFSLLFSRLKARGYTFISLDEALSDPVYEQETFYFGKWGFSWLYRWMKSKEERTRIMRSEPAGIQILEEYNRIK</sequence>
<dbReference type="EMBL" id="BAAAFH010000007">
    <property type="protein sequence ID" value="GAA0874950.1"/>
    <property type="molecule type" value="Genomic_DNA"/>
</dbReference>
<dbReference type="InterPro" id="IPR001375">
    <property type="entry name" value="Peptidase_S9_cat"/>
</dbReference>
<dbReference type="InterPro" id="IPR050248">
    <property type="entry name" value="Polysacc_deacetylase_ArnD"/>
</dbReference>
<keyword evidence="2" id="KW-0378">Hydrolase</keyword>
<protein>
    <recommendedName>
        <fullName evidence="8">NodB homology domain-containing protein</fullName>
    </recommendedName>
</protein>
<keyword evidence="1" id="KW-0479">Metal-binding</keyword>
<evidence type="ECO:0000256" key="2">
    <source>
        <dbReference type="ARBA" id="ARBA00022801"/>
    </source>
</evidence>
<evidence type="ECO:0000259" key="5">
    <source>
        <dbReference type="Pfam" id="PF01522"/>
    </source>
</evidence>
<evidence type="ECO:0008006" key="8">
    <source>
        <dbReference type="Google" id="ProtNLM"/>
    </source>
</evidence>
<dbReference type="SUPFAM" id="SSF53474">
    <property type="entry name" value="alpha/beta-Hydrolases"/>
    <property type="match status" value="1"/>
</dbReference>
<gene>
    <name evidence="6" type="ORF">GCM10009118_13580</name>
</gene>
<feature type="domain" description="NodB homology" evidence="5">
    <location>
        <begin position="297"/>
        <end position="423"/>
    </location>
</feature>
<dbReference type="Gene3D" id="3.40.50.1820">
    <property type="entry name" value="alpha/beta hydrolase"/>
    <property type="match status" value="1"/>
</dbReference>
<accession>A0ABP3Y2N0</accession>
<feature type="domain" description="Peptidase S9 prolyl oligopeptidase catalytic" evidence="4">
    <location>
        <begin position="128"/>
        <end position="294"/>
    </location>
</feature>
<reference evidence="7" key="1">
    <citation type="journal article" date="2019" name="Int. J. Syst. Evol. Microbiol.">
        <title>The Global Catalogue of Microorganisms (GCM) 10K type strain sequencing project: providing services to taxonomists for standard genome sequencing and annotation.</title>
        <authorList>
            <consortium name="The Broad Institute Genomics Platform"/>
            <consortium name="The Broad Institute Genome Sequencing Center for Infectious Disease"/>
            <person name="Wu L."/>
            <person name="Ma J."/>
        </authorList>
    </citation>
    <scope>NUCLEOTIDE SEQUENCE [LARGE SCALE GENOMIC DNA]</scope>
    <source>
        <strain evidence="7">JCM 16083</strain>
    </source>
</reference>
<dbReference type="PANTHER" id="PTHR10587:SF133">
    <property type="entry name" value="CHITIN DEACETYLASE 1-RELATED"/>
    <property type="match status" value="1"/>
</dbReference>
<evidence type="ECO:0000256" key="1">
    <source>
        <dbReference type="ARBA" id="ARBA00022723"/>
    </source>
</evidence>
<dbReference type="InterPro" id="IPR002509">
    <property type="entry name" value="NODB_dom"/>
</dbReference>
<feature type="chain" id="PRO_5045082617" description="NodB homology domain-containing protein" evidence="3">
    <location>
        <begin position="20"/>
        <end position="583"/>
    </location>
</feature>
<comment type="caution">
    <text evidence="6">The sequence shown here is derived from an EMBL/GenBank/DDBJ whole genome shotgun (WGS) entry which is preliminary data.</text>
</comment>
<organism evidence="6 7">
    <name type="scientific">Wandonia haliotis</name>
    <dbReference type="NCBI Taxonomy" id="574963"/>
    <lineage>
        <taxon>Bacteria</taxon>
        <taxon>Pseudomonadati</taxon>
        <taxon>Bacteroidota</taxon>
        <taxon>Flavobacteriia</taxon>
        <taxon>Flavobacteriales</taxon>
        <taxon>Crocinitomicaceae</taxon>
        <taxon>Wandonia</taxon>
    </lineage>
</organism>
<evidence type="ECO:0000313" key="7">
    <source>
        <dbReference type="Proteomes" id="UP001501126"/>
    </source>
</evidence>
<evidence type="ECO:0000256" key="3">
    <source>
        <dbReference type="SAM" id="SignalP"/>
    </source>
</evidence>
<keyword evidence="3" id="KW-0732">Signal</keyword>
<dbReference type="SUPFAM" id="SSF88713">
    <property type="entry name" value="Glycoside hydrolase/deacetylase"/>
    <property type="match status" value="1"/>
</dbReference>
<evidence type="ECO:0000259" key="4">
    <source>
        <dbReference type="Pfam" id="PF00326"/>
    </source>
</evidence>
<keyword evidence="7" id="KW-1185">Reference proteome</keyword>
<dbReference type="Proteomes" id="UP001501126">
    <property type="component" value="Unassembled WGS sequence"/>
</dbReference>